<comment type="caution">
    <text evidence="4">The sequence shown here is derived from an EMBL/GenBank/DDBJ whole genome shotgun (WGS) entry which is preliminary data.</text>
</comment>
<dbReference type="AlphaFoldDB" id="A0AAN8PI90"/>
<name>A0AAN8PI90_PATCE</name>
<dbReference type="InterPro" id="IPR000504">
    <property type="entry name" value="RRM_dom"/>
</dbReference>
<dbReference type="InterPro" id="IPR012677">
    <property type="entry name" value="Nucleotide-bd_a/b_plait_sf"/>
</dbReference>
<feature type="compositionally biased region" description="Polar residues" evidence="2">
    <location>
        <begin position="581"/>
        <end position="594"/>
    </location>
</feature>
<protein>
    <recommendedName>
        <fullName evidence="3">RRM domain-containing protein</fullName>
    </recommendedName>
</protein>
<dbReference type="Gene3D" id="3.30.70.330">
    <property type="match status" value="1"/>
</dbReference>
<evidence type="ECO:0000313" key="4">
    <source>
        <dbReference type="EMBL" id="KAK6172481.1"/>
    </source>
</evidence>
<dbReference type="InterPro" id="IPR035979">
    <property type="entry name" value="RBD_domain_sf"/>
</dbReference>
<proteinExistence type="predicted"/>
<reference evidence="4 5" key="1">
    <citation type="submission" date="2024-01" db="EMBL/GenBank/DDBJ databases">
        <title>The genome of the rayed Mediterranean limpet Patella caerulea (Linnaeus, 1758).</title>
        <authorList>
            <person name="Anh-Thu Weber A."/>
            <person name="Halstead-Nussloch G."/>
        </authorList>
    </citation>
    <scope>NUCLEOTIDE SEQUENCE [LARGE SCALE GENOMIC DNA]</scope>
    <source>
        <strain evidence="4">AATW-2023a</strain>
        <tissue evidence="4">Whole specimen</tissue>
    </source>
</reference>
<organism evidence="4 5">
    <name type="scientific">Patella caerulea</name>
    <name type="common">Rayed Mediterranean limpet</name>
    <dbReference type="NCBI Taxonomy" id="87958"/>
    <lineage>
        <taxon>Eukaryota</taxon>
        <taxon>Metazoa</taxon>
        <taxon>Spiralia</taxon>
        <taxon>Lophotrochozoa</taxon>
        <taxon>Mollusca</taxon>
        <taxon>Gastropoda</taxon>
        <taxon>Patellogastropoda</taxon>
        <taxon>Patelloidea</taxon>
        <taxon>Patellidae</taxon>
        <taxon>Patella</taxon>
    </lineage>
</organism>
<dbReference type="SMART" id="SM00360">
    <property type="entry name" value="RRM"/>
    <property type="match status" value="1"/>
</dbReference>
<dbReference type="Proteomes" id="UP001347796">
    <property type="component" value="Unassembled WGS sequence"/>
</dbReference>
<dbReference type="PANTHER" id="PTHR23147">
    <property type="entry name" value="SERINE/ARGININE RICH SPLICING FACTOR"/>
    <property type="match status" value="1"/>
</dbReference>
<keyword evidence="1" id="KW-0694">RNA-binding</keyword>
<feature type="region of interest" description="Disordered" evidence="2">
    <location>
        <begin position="643"/>
        <end position="731"/>
    </location>
</feature>
<dbReference type="GO" id="GO:0003723">
    <property type="term" value="F:RNA binding"/>
    <property type="evidence" value="ECO:0007669"/>
    <property type="project" value="UniProtKB-UniRule"/>
</dbReference>
<dbReference type="PROSITE" id="PS50102">
    <property type="entry name" value="RRM"/>
    <property type="match status" value="1"/>
</dbReference>
<feature type="compositionally biased region" description="Polar residues" evidence="2">
    <location>
        <begin position="413"/>
        <end position="425"/>
    </location>
</feature>
<sequence>MSTPKCIPKDNYSVFVGHLLPSTTKAELNDLFQSCGTIVEVFALQAKDTAYTYGFVRFAEKEAALKAVQELNKWPIRGVPMVVDLSRETKQRLENEGVLQVTEVGSAKSDQDVRCKTRESNSVYIDDVINLSRLEECCSQMNLQATETDGKPMINTDKLLHDISEAEYGSFLNFKPELNDYKPLDLQNLSKRLLKSEFGNMDQTVSPQETKDFFLALDVIMDTIKGFKTFCHRLRSDQEKTNKENFEKTMQDISEREVVVMSNDSKLSTPKSSKSSDSILTSSQNISNPYVSKNCNSLDSNIASASNVTNPSVPKNLNSENRLNNLVSVNDSLRKENVSGEQETRLFEKDLKSQETKQLEVSLKELLFKNRRSESPAANNVRYSQEDINENQEPVQYYDRGSSVQRLHHFTRHQTSNADTRNYNFDDSSDSDNAIDTFNPQLLTEEKENSEKENSKVQAMKAAAEFGASSNLTSIKDFRNESSENKLNDNKSVLRQGQQKYNISEKCILDPPPSNMSPLLKPGLLGPAPDQNRQPQKLLHYGPSNSFTAPVYNSGEGLLGHAPGVGILGDIPKVKQRGLKSQHNQSSSRINSLTGILGPAPKQHGSESRILGDAPKQNNPEFGILGPAPTSVTSLKNLSLDKSPKERLIKSNTSMPSVGSNFKSLKDLQHKGNDTGDSPTAKNNRGRGLMNKTPGSDSSSLASISSLKDIKSSKNLPQTSSIGRGRGFIFQ</sequence>
<dbReference type="Pfam" id="PF00076">
    <property type="entry name" value="RRM_1"/>
    <property type="match status" value="1"/>
</dbReference>
<evidence type="ECO:0000256" key="2">
    <source>
        <dbReference type="SAM" id="MobiDB-lite"/>
    </source>
</evidence>
<dbReference type="EMBL" id="JAZGQO010000011">
    <property type="protein sequence ID" value="KAK6172481.1"/>
    <property type="molecule type" value="Genomic_DNA"/>
</dbReference>
<dbReference type="InterPro" id="IPR050907">
    <property type="entry name" value="SRSF"/>
</dbReference>
<feature type="region of interest" description="Disordered" evidence="2">
    <location>
        <begin position="413"/>
        <end position="436"/>
    </location>
</feature>
<gene>
    <name evidence="4" type="ORF">SNE40_016120</name>
</gene>
<feature type="compositionally biased region" description="Basic and acidic residues" evidence="2">
    <location>
        <begin position="664"/>
        <end position="674"/>
    </location>
</feature>
<accession>A0AAN8PI90</accession>
<evidence type="ECO:0000313" key="5">
    <source>
        <dbReference type="Proteomes" id="UP001347796"/>
    </source>
</evidence>
<feature type="region of interest" description="Disordered" evidence="2">
    <location>
        <begin position="262"/>
        <end position="282"/>
    </location>
</feature>
<feature type="region of interest" description="Disordered" evidence="2">
    <location>
        <begin position="578"/>
        <end position="630"/>
    </location>
</feature>
<dbReference type="CDD" id="cd00590">
    <property type="entry name" value="RRM_SF"/>
    <property type="match status" value="1"/>
</dbReference>
<evidence type="ECO:0000259" key="3">
    <source>
        <dbReference type="PROSITE" id="PS50102"/>
    </source>
</evidence>
<dbReference type="SUPFAM" id="SSF54928">
    <property type="entry name" value="RNA-binding domain, RBD"/>
    <property type="match status" value="1"/>
</dbReference>
<feature type="domain" description="RRM" evidence="3">
    <location>
        <begin position="12"/>
        <end position="88"/>
    </location>
</feature>
<feature type="compositionally biased region" description="Low complexity" evidence="2">
    <location>
        <begin position="264"/>
        <end position="282"/>
    </location>
</feature>
<evidence type="ECO:0000256" key="1">
    <source>
        <dbReference type="PROSITE-ProRule" id="PRU00176"/>
    </source>
</evidence>
<keyword evidence="5" id="KW-1185">Reference proteome</keyword>
<feature type="compositionally biased region" description="Low complexity" evidence="2">
    <location>
        <begin position="696"/>
        <end position="707"/>
    </location>
</feature>
<feature type="compositionally biased region" description="Polar residues" evidence="2">
    <location>
        <begin position="650"/>
        <end position="663"/>
    </location>
</feature>